<sequence length="171" mass="19079">MNHLFAQLNAAIDRFSTKWEGRQVRFYPSLVGPVLFLAAGAAGYILMPSQVKIQEGTATTARTFPSLMLTLILVCSVVLILQEVIKIIRRQPIEVVMLDVMTEIRAIIILALLVLYALLIPLLGFIVTSMLFGLAMLGFFRVKKWGYYLIVARSALAIGLLFQDVLNVRLP</sequence>
<feature type="transmembrane region" description="Helical" evidence="1">
    <location>
        <begin position="145"/>
        <end position="162"/>
    </location>
</feature>
<dbReference type="AlphaFoldDB" id="A0A644Z5B9"/>
<keyword evidence="1" id="KW-1133">Transmembrane helix</keyword>
<gene>
    <name evidence="3" type="ORF">SDC9_82710</name>
</gene>
<comment type="caution">
    <text evidence="3">The sequence shown here is derived from an EMBL/GenBank/DDBJ whole genome shotgun (WGS) entry which is preliminary data.</text>
</comment>
<feature type="transmembrane region" description="Helical" evidence="1">
    <location>
        <begin position="106"/>
        <end position="139"/>
    </location>
</feature>
<reference evidence="3" key="1">
    <citation type="submission" date="2019-08" db="EMBL/GenBank/DDBJ databases">
        <authorList>
            <person name="Kucharzyk K."/>
            <person name="Murdoch R.W."/>
            <person name="Higgins S."/>
            <person name="Loffler F."/>
        </authorList>
    </citation>
    <scope>NUCLEOTIDE SEQUENCE</scope>
</reference>
<dbReference type="EMBL" id="VSSQ01007502">
    <property type="protein sequence ID" value="MPM36115.1"/>
    <property type="molecule type" value="Genomic_DNA"/>
</dbReference>
<name>A0A644Z5B9_9ZZZZ</name>
<feature type="transmembrane region" description="Helical" evidence="1">
    <location>
        <begin position="26"/>
        <end position="47"/>
    </location>
</feature>
<feature type="transmembrane region" description="Helical" evidence="1">
    <location>
        <begin position="67"/>
        <end position="85"/>
    </location>
</feature>
<accession>A0A644Z5B9</accession>
<proteinExistence type="predicted"/>
<keyword evidence="1" id="KW-0812">Transmembrane</keyword>
<keyword evidence="1" id="KW-0472">Membrane</keyword>
<dbReference type="InterPro" id="IPR009936">
    <property type="entry name" value="DUF1468"/>
</dbReference>
<evidence type="ECO:0000256" key="1">
    <source>
        <dbReference type="SAM" id="Phobius"/>
    </source>
</evidence>
<feature type="domain" description="DUF1468" evidence="2">
    <location>
        <begin position="33"/>
        <end position="171"/>
    </location>
</feature>
<evidence type="ECO:0000313" key="3">
    <source>
        <dbReference type="EMBL" id="MPM36115.1"/>
    </source>
</evidence>
<evidence type="ECO:0000259" key="2">
    <source>
        <dbReference type="Pfam" id="PF07331"/>
    </source>
</evidence>
<protein>
    <recommendedName>
        <fullName evidence="2">DUF1468 domain-containing protein</fullName>
    </recommendedName>
</protein>
<dbReference type="Pfam" id="PF07331">
    <property type="entry name" value="TctB"/>
    <property type="match status" value="1"/>
</dbReference>
<organism evidence="3">
    <name type="scientific">bioreactor metagenome</name>
    <dbReference type="NCBI Taxonomy" id="1076179"/>
    <lineage>
        <taxon>unclassified sequences</taxon>
        <taxon>metagenomes</taxon>
        <taxon>ecological metagenomes</taxon>
    </lineage>
</organism>